<evidence type="ECO:0000256" key="4">
    <source>
        <dbReference type="ARBA" id="ARBA00023163"/>
    </source>
</evidence>
<dbReference type="InterPro" id="IPR000551">
    <property type="entry name" value="MerR-type_HTH_dom"/>
</dbReference>
<dbReference type="PANTHER" id="PTHR30204:SF69">
    <property type="entry name" value="MERR-FAMILY TRANSCRIPTIONAL REGULATOR"/>
    <property type="match status" value="1"/>
</dbReference>
<comment type="caution">
    <text evidence="6">The sequence shown here is derived from an EMBL/GenBank/DDBJ whole genome shotgun (WGS) entry which is preliminary data.</text>
</comment>
<dbReference type="SMART" id="SM00422">
    <property type="entry name" value="HTH_MERR"/>
    <property type="match status" value="1"/>
</dbReference>
<dbReference type="SUPFAM" id="SSF46955">
    <property type="entry name" value="Putative DNA-binding domain"/>
    <property type="match status" value="1"/>
</dbReference>
<evidence type="ECO:0000256" key="2">
    <source>
        <dbReference type="ARBA" id="ARBA00023015"/>
    </source>
</evidence>
<dbReference type="Gene3D" id="1.10.1660.10">
    <property type="match status" value="1"/>
</dbReference>
<dbReference type="PANTHER" id="PTHR30204">
    <property type="entry name" value="REDOX-CYCLING DRUG-SENSING TRANSCRIPTIONAL ACTIVATOR SOXR"/>
    <property type="match status" value="1"/>
</dbReference>
<accession>A0A7W5G4H2</accession>
<proteinExistence type="predicted"/>
<keyword evidence="2" id="KW-0805">Transcription regulation</keyword>
<dbReference type="GO" id="GO:0003700">
    <property type="term" value="F:DNA-binding transcription factor activity"/>
    <property type="evidence" value="ECO:0007669"/>
    <property type="project" value="InterPro"/>
</dbReference>
<protein>
    <submittedName>
        <fullName evidence="6">DNA-binding transcriptional MerR regulator</fullName>
    </submittedName>
</protein>
<feature type="domain" description="HTH merR-type" evidence="5">
    <location>
        <begin position="1"/>
        <end position="68"/>
    </location>
</feature>
<dbReference type="AlphaFoldDB" id="A0A7W5G4H2"/>
<evidence type="ECO:0000259" key="5">
    <source>
        <dbReference type="PROSITE" id="PS50937"/>
    </source>
</evidence>
<organism evidence="6 7">
    <name type="scientific">Halomonas organivorans</name>
    <dbReference type="NCBI Taxonomy" id="257772"/>
    <lineage>
        <taxon>Bacteria</taxon>
        <taxon>Pseudomonadati</taxon>
        <taxon>Pseudomonadota</taxon>
        <taxon>Gammaproteobacteria</taxon>
        <taxon>Oceanospirillales</taxon>
        <taxon>Halomonadaceae</taxon>
        <taxon>Halomonas</taxon>
    </lineage>
</organism>
<dbReference type="PROSITE" id="PS00552">
    <property type="entry name" value="HTH_MERR_1"/>
    <property type="match status" value="1"/>
</dbReference>
<dbReference type="Pfam" id="PF13411">
    <property type="entry name" value="MerR_1"/>
    <property type="match status" value="1"/>
</dbReference>
<keyword evidence="7" id="KW-1185">Reference proteome</keyword>
<dbReference type="Proteomes" id="UP000525987">
    <property type="component" value="Unassembled WGS sequence"/>
</dbReference>
<dbReference type="EMBL" id="JACHXM010000001">
    <property type="protein sequence ID" value="MBB3139341.1"/>
    <property type="molecule type" value="Genomic_DNA"/>
</dbReference>
<dbReference type="RefSeq" id="WP_183385762.1">
    <property type="nucleotide sequence ID" value="NZ_JACHXM010000001.1"/>
</dbReference>
<dbReference type="PROSITE" id="PS50937">
    <property type="entry name" value="HTH_MERR_2"/>
    <property type="match status" value="1"/>
</dbReference>
<dbReference type="InterPro" id="IPR009061">
    <property type="entry name" value="DNA-bd_dom_put_sf"/>
</dbReference>
<evidence type="ECO:0000313" key="7">
    <source>
        <dbReference type="Proteomes" id="UP000525987"/>
    </source>
</evidence>
<keyword evidence="3 6" id="KW-0238">DNA-binding</keyword>
<keyword evidence="1" id="KW-0678">Repressor</keyword>
<evidence type="ECO:0000256" key="3">
    <source>
        <dbReference type="ARBA" id="ARBA00023125"/>
    </source>
</evidence>
<dbReference type="PRINTS" id="PR00040">
    <property type="entry name" value="HTHMERR"/>
</dbReference>
<name>A0A7W5G4H2_9GAMM</name>
<sequence>MRIGELSEQTGISQRMLRYYEQEGLLEPERSNAGYRIYNRSSIALARHIRNLNEAGMTLKNIKILLPCLSDKETHPQFVGCSEVKAVLQKELEKLDVKLRELNNSRNAVAGFLYDLIPEQDESSQANLR</sequence>
<gene>
    <name evidence="6" type="ORF">FHR96_000187</name>
</gene>
<evidence type="ECO:0000256" key="1">
    <source>
        <dbReference type="ARBA" id="ARBA00022491"/>
    </source>
</evidence>
<dbReference type="GO" id="GO:0003677">
    <property type="term" value="F:DNA binding"/>
    <property type="evidence" value="ECO:0007669"/>
    <property type="project" value="UniProtKB-KW"/>
</dbReference>
<reference evidence="6 7" key="1">
    <citation type="submission" date="2020-08" db="EMBL/GenBank/DDBJ databases">
        <title>Genomic Encyclopedia of Type Strains, Phase III (KMG-III): the genomes of soil and plant-associated and newly described type strains.</title>
        <authorList>
            <person name="Whitman W."/>
        </authorList>
    </citation>
    <scope>NUCLEOTIDE SEQUENCE [LARGE SCALE GENOMIC DNA]</scope>
    <source>
        <strain evidence="6 7">CECT 5995</strain>
    </source>
</reference>
<dbReference type="InterPro" id="IPR047057">
    <property type="entry name" value="MerR_fam"/>
</dbReference>
<evidence type="ECO:0000313" key="6">
    <source>
        <dbReference type="EMBL" id="MBB3139341.1"/>
    </source>
</evidence>
<keyword evidence="4" id="KW-0804">Transcription</keyword>